<feature type="transmembrane region" description="Helical" evidence="2">
    <location>
        <begin position="316"/>
        <end position="338"/>
    </location>
</feature>
<feature type="transmembrane region" description="Helical" evidence="2">
    <location>
        <begin position="147"/>
        <end position="166"/>
    </location>
</feature>
<name>A0A8B7XXZ1_ACAPL</name>
<keyword evidence="2" id="KW-0472">Membrane</keyword>
<proteinExistence type="predicted"/>
<feature type="transmembrane region" description="Helical" evidence="2">
    <location>
        <begin position="379"/>
        <end position="399"/>
    </location>
</feature>
<dbReference type="SUPFAM" id="SSF103473">
    <property type="entry name" value="MFS general substrate transporter"/>
    <property type="match status" value="1"/>
</dbReference>
<feature type="chain" id="PRO_5034144483" evidence="3">
    <location>
        <begin position="20"/>
        <end position="413"/>
    </location>
</feature>
<dbReference type="GO" id="GO:0008028">
    <property type="term" value="F:monocarboxylic acid transmembrane transporter activity"/>
    <property type="evidence" value="ECO:0007669"/>
    <property type="project" value="TreeGrafter"/>
</dbReference>
<keyword evidence="2" id="KW-0812">Transmembrane</keyword>
<sequence length="413" mass="44282">MNSMILKSLGILLVSVVEEFETDTWVTGTVFSLVECGRDICAPLAGPLGRRLSPRAVVMVAGGLVCLGFVTTSVSSNILQVALSLTLLIAIGQCLANVLTRSSLGEHYDVNGFALASGIARTGSSIGLVCLPSLVQLFLNTYGWRGAMLILGSIGAHLALSGALLIPPPKETGNRTTGGYQLLSHTSHKHEAENYVNYSILAFLRYICMKMGGALDLSLMKNLDFWTITLIVVTIRFSQSAWYIYFVPRAVAIGVSNEEATIIVTIAALVQLVSGILGSGLVYTGRGTSTSIMAVSVTLVAVSFFVDPWMTSWWPLFANAALFLSGMGMVITLVDVMVKELLGVDRMASAFGWMGFLSGIARPFSGFIPGWIYDHSRSYNTAFIILGAIQTTSLIPLVIKRLKTSVPKSLSPH</sequence>
<dbReference type="PANTHER" id="PTHR11360">
    <property type="entry name" value="MONOCARBOXYLATE TRANSPORTER"/>
    <property type="match status" value="1"/>
</dbReference>
<keyword evidence="5" id="KW-1185">Reference proteome</keyword>
<dbReference type="AlphaFoldDB" id="A0A8B7XXZ1"/>
<feature type="transmembrane region" description="Helical" evidence="2">
    <location>
        <begin position="112"/>
        <end position="135"/>
    </location>
</feature>
<reference evidence="6" key="1">
    <citation type="submission" date="2025-08" db="UniProtKB">
        <authorList>
            <consortium name="RefSeq"/>
        </authorList>
    </citation>
    <scope>IDENTIFICATION</scope>
</reference>
<dbReference type="Pfam" id="PF07690">
    <property type="entry name" value="MFS_1"/>
    <property type="match status" value="1"/>
</dbReference>
<dbReference type="OrthoDB" id="5667at2759"/>
<evidence type="ECO:0000313" key="6">
    <source>
        <dbReference type="RefSeq" id="XP_022084905.1"/>
    </source>
</evidence>
<dbReference type="GO" id="GO:0016020">
    <property type="term" value="C:membrane"/>
    <property type="evidence" value="ECO:0007669"/>
    <property type="project" value="UniProtKB-SubCell"/>
</dbReference>
<keyword evidence="3" id="KW-0732">Signal</keyword>
<dbReference type="PANTHER" id="PTHR11360:SF303">
    <property type="entry name" value="MAJOR FACILITATOR SUPERFAMILY (MFS) PROFILE DOMAIN-CONTAINING PROTEIN"/>
    <property type="match status" value="1"/>
</dbReference>
<dbReference type="InterPro" id="IPR011701">
    <property type="entry name" value="MFS"/>
</dbReference>
<keyword evidence="2" id="KW-1133">Transmembrane helix</keyword>
<feature type="domain" description="Major facilitator superfamily (MFS) profile" evidence="4">
    <location>
        <begin position="1"/>
        <end position="405"/>
    </location>
</feature>
<dbReference type="InterPro" id="IPR050327">
    <property type="entry name" value="Proton-linked_MCT"/>
</dbReference>
<dbReference type="InterPro" id="IPR020846">
    <property type="entry name" value="MFS_dom"/>
</dbReference>
<evidence type="ECO:0000313" key="5">
    <source>
        <dbReference type="Proteomes" id="UP000694845"/>
    </source>
</evidence>
<dbReference type="KEGG" id="aplc:110976157"/>
<feature type="transmembrane region" description="Helical" evidence="2">
    <location>
        <begin position="260"/>
        <end position="283"/>
    </location>
</feature>
<evidence type="ECO:0000256" key="1">
    <source>
        <dbReference type="ARBA" id="ARBA00004141"/>
    </source>
</evidence>
<feature type="transmembrane region" description="Helical" evidence="2">
    <location>
        <begin position="350"/>
        <end position="373"/>
    </location>
</feature>
<protein>
    <submittedName>
        <fullName evidence="6">Monocarboxylate transporter 12-like isoform X1</fullName>
    </submittedName>
</protein>
<evidence type="ECO:0000256" key="3">
    <source>
        <dbReference type="SAM" id="SignalP"/>
    </source>
</evidence>
<dbReference type="Proteomes" id="UP000694845">
    <property type="component" value="Unplaced"/>
</dbReference>
<evidence type="ECO:0000259" key="4">
    <source>
        <dbReference type="PROSITE" id="PS50850"/>
    </source>
</evidence>
<dbReference type="RefSeq" id="XP_022084905.1">
    <property type="nucleotide sequence ID" value="XM_022229213.1"/>
</dbReference>
<dbReference type="OMA" id="AVAYSIM"/>
<feature type="transmembrane region" description="Helical" evidence="2">
    <location>
        <begin position="81"/>
        <end position="100"/>
    </location>
</feature>
<accession>A0A8B7XXZ1</accession>
<feature type="signal peptide" evidence="3">
    <location>
        <begin position="1"/>
        <end position="19"/>
    </location>
</feature>
<feature type="transmembrane region" description="Helical" evidence="2">
    <location>
        <begin position="290"/>
        <end position="310"/>
    </location>
</feature>
<evidence type="ECO:0000256" key="2">
    <source>
        <dbReference type="SAM" id="Phobius"/>
    </source>
</evidence>
<dbReference type="PROSITE" id="PS50850">
    <property type="entry name" value="MFS"/>
    <property type="match status" value="1"/>
</dbReference>
<gene>
    <name evidence="6" type="primary">LOC110976157</name>
</gene>
<comment type="subcellular location">
    <subcellularLocation>
        <location evidence="1">Membrane</location>
        <topology evidence="1">Multi-pass membrane protein</topology>
    </subcellularLocation>
</comment>
<organism evidence="5 6">
    <name type="scientific">Acanthaster planci</name>
    <name type="common">Crown-of-thorns starfish</name>
    <dbReference type="NCBI Taxonomy" id="133434"/>
    <lineage>
        <taxon>Eukaryota</taxon>
        <taxon>Metazoa</taxon>
        <taxon>Echinodermata</taxon>
        <taxon>Eleutherozoa</taxon>
        <taxon>Asterozoa</taxon>
        <taxon>Asteroidea</taxon>
        <taxon>Valvatacea</taxon>
        <taxon>Valvatida</taxon>
        <taxon>Acanthasteridae</taxon>
        <taxon>Acanthaster</taxon>
    </lineage>
</organism>
<feature type="transmembrane region" description="Helical" evidence="2">
    <location>
        <begin position="225"/>
        <end position="245"/>
    </location>
</feature>
<feature type="transmembrane region" description="Helical" evidence="2">
    <location>
        <begin position="56"/>
        <end position="75"/>
    </location>
</feature>
<dbReference type="GeneID" id="110976157"/>
<dbReference type="Gene3D" id="1.20.1250.20">
    <property type="entry name" value="MFS general substrate transporter like domains"/>
    <property type="match status" value="1"/>
</dbReference>
<dbReference type="InterPro" id="IPR036259">
    <property type="entry name" value="MFS_trans_sf"/>
</dbReference>